<protein>
    <submittedName>
        <fullName evidence="5">AraC family transcriptional regulator</fullName>
    </submittedName>
</protein>
<keyword evidence="6" id="KW-1185">Reference proteome</keyword>
<evidence type="ECO:0000256" key="3">
    <source>
        <dbReference type="ARBA" id="ARBA00023163"/>
    </source>
</evidence>
<dbReference type="Gene3D" id="1.10.10.60">
    <property type="entry name" value="Homeodomain-like"/>
    <property type="match status" value="1"/>
</dbReference>
<keyword evidence="3" id="KW-0804">Transcription</keyword>
<dbReference type="PROSITE" id="PS01124">
    <property type="entry name" value="HTH_ARAC_FAMILY_2"/>
    <property type="match status" value="1"/>
</dbReference>
<dbReference type="SMART" id="SM00342">
    <property type="entry name" value="HTH_ARAC"/>
    <property type="match status" value="1"/>
</dbReference>
<dbReference type="InterPro" id="IPR009057">
    <property type="entry name" value="Homeodomain-like_sf"/>
</dbReference>
<dbReference type="GO" id="GO:0000976">
    <property type="term" value="F:transcription cis-regulatory region binding"/>
    <property type="evidence" value="ECO:0007669"/>
    <property type="project" value="TreeGrafter"/>
</dbReference>
<dbReference type="RefSeq" id="WP_110264213.1">
    <property type="nucleotide sequence ID" value="NZ_CAKZQT010000013.1"/>
</dbReference>
<name>A0A318EMX0_9GAMM</name>
<evidence type="ECO:0000259" key="4">
    <source>
        <dbReference type="PROSITE" id="PS01124"/>
    </source>
</evidence>
<dbReference type="Pfam" id="PF12625">
    <property type="entry name" value="Arabinose_bd"/>
    <property type="match status" value="1"/>
</dbReference>
<dbReference type="InterPro" id="IPR018060">
    <property type="entry name" value="HTH_AraC"/>
</dbReference>
<dbReference type="PANTHER" id="PTHR47894:SF1">
    <property type="entry name" value="HTH-TYPE TRANSCRIPTIONAL REGULATOR VQSM"/>
    <property type="match status" value="1"/>
</dbReference>
<gene>
    <name evidence="5" type="ORF">C8D93_102419</name>
</gene>
<dbReference type="EMBL" id="QICN01000002">
    <property type="protein sequence ID" value="PXV70560.1"/>
    <property type="molecule type" value="Genomic_DNA"/>
</dbReference>
<evidence type="ECO:0000313" key="6">
    <source>
        <dbReference type="Proteomes" id="UP000248330"/>
    </source>
</evidence>
<dbReference type="SUPFAM" id="SSF46689">
    <property type="entry name" value="Homeodomain-like"/>
    <property type="match status" value="1"/>
</dbReference>
<dbReference type="PANTHER" id="PTHR47894">
    <property type="entry name" value="HTH-TYPE TRANSCRIPTIONAL REGULATOR GADX"/>
    <property type="match status" value="1"/>
</dbReference>
<sequence length="351" mass="39161">MQRTSGSPNKQLLVPARYYVRLAEILPRQGIDLRAVLQTLGLPEADLQQPDARIAFADVDRLVTHIVKAGAHSETGFELGKLLSVSTHSVVGFGMLSSATLEGSLRFVARYFRLVMPSFRMRYSSGSDRSELLFTPVVAMSRACLNFHLEAIAIAALRDAEDLVSGRRPPCRLTLSIPEPAHVRRYRALRDVECRFGAESGPFVKLEFFGNLRAIPLLLSDPNALQVAEERCRALVHQVTGVRRFSEWVTMTIREMGDGVPTLQELSKMLNLTTRTLNRYLEREGTCYRDLAGSVRFELACERLAAGNMSVTEIAYSLGFHDSANFARAFRAKAGCTPSEYRRRFGAAESR</sequence>
<dbReference type="GO" id="GO:0005829">
    <property type="term" value="C:cytosol"/>
    <property type="evidence" value="ECO:0007669"/>
    <property type="project" value="TreeGrafter"/>
</dbReference>
<evidence type="ECO:0000256" key="1">
    <source>
        <dbReference type="ARBA" id="ARBA00023015"/>
    </source>
</evidence>
<reference evidence="5 6" key="1">
    <citation type="submission" date="2018-04" db="EMBL/GenBank/DDBJ databases">
        <title>Genomic Encyclopedia of Type Strains, Phase IV (KMG-IV): sequencing the most valuable type-strain genomes for metagenomic binning, comparative biology and taxonomic classification.</title>
        <authorList>
            <person name="Goeker M."/>
        </authorList>
    </citation>
    <scope>NUCLEOTIDE SEQUENCE [LARGE SCALE GENOMIC DNA]</scope>
    <source>
        <strain evidence="5 6">DSM 104150</strain>
    </source>
</reference>
<dbReference type="InterPro" id="IPR032687">
    <property type="entry name" value="AraC-type_N"/>
</dbReference>
<evidence type="ECO:0000313" key="5">
    <source>
        <dbReference type="EMBL" id="PXV70560.1"/>
    </source>
</evidence>
<dbReference type="AlphaFoldDB" id="A0A318EMX0"/>
<keyword evidence="1" id="KW-0805">Transcription regulation</keyword>
<feature type="domain" description="HTH araC/xylS-type" evidence="4">
    <location>
        <begin position="243"/>
        <end position="344"/>
    </location>
</feature>
<dbReference type="Pfam" id="PF12833">
    <property type="entry name" value="HTH_18"/>
    <property type="match status" value="1"/>
</dbReference>
<keyword evidence="2" id="KW-0238">DNA-binding</keyword>
<comment type="caution">
    <text evidence="5">The sequence shown here is derived from an EMBL/GenBank/DDBJ whole genome shotgun (WGS) entry which is preliminary data.</text>
</comment>
<dbReference type="Proteomes" id="UP000248330">
    <property type="component" value="Unassembled WGS sequence"/>
</dbReference>
<dbReference type="OrthoDB" id="5818519at2"/>
<organism evidence="5 6">
    <name type="scientific">Sinimarinibacterium flocculans</name>
    <dbReference type="NCBI Taxonomy" id="985250"/>
    <lineage>
        <taxon>Bacteria</taxon>
        <taxon>Pseudomonadati</taxon>
        <taxon>Pseudomonadota</taxon>
        <taxon>Gammaproteobacteria</taxon>
        <taxon>Nevskiales</taxon>
        <taxon>Nevskiaceae</taxon>
        <taxon>Sinimarinibacterium</taxon>
    </lineage>
</organism>
<dbReference type="InterPro" id="IPR020449">
    <property type="entry name" value="Tscrpt_reg_AraC-type_HTH"/>
</dbReference>
<evidence type="ECO:0000256" key="2">
    <source>
        <dbReference type="ARBA" id="ARBA00023125"/>
    </source>
</evidence>
<dbReference type="GO" id="GO:0003700">
    <property type="term" value="F:DNA-binding transcription factor activity"/>
    <property type="evidence" value="ECO:0007669"/>
    <property type="project" value="InterPro"/>
</dbReference>
<proteinExistence type="predicted"/>
<accession>A0A318EMX0</accession>
<dbReference type="PRINTS" id="PR00032">
    <property type="entry name" value="HTHARAC"/>
</dbReference>